<accession>A0A6C0J8T0</accession>
<feature type="compositionally biased region" description="Polar residues" evidence="2">
    <location>
        <begin position="359"/>
        <end position="373"/>
    </location>
</feature>
<feature type="region of interest" description="Disordered" evidence="2">
    <location>
        <begin position="153"/>
        <end position="221"/>
    </location>
</feature>
<organism evidence="3">
    <name type="scientific">viral metagenome</name>
    <dbReference type="NCBI Taxonomy" id="1070528"/>
    <lineage>
        <taxon>unclassified sequences</taxon>
        <taxon>metagenomes</taxon>
        <taxon>organismal metagenomes</taxon>
    </lineage>
</organism>
<proteinExistence type="predicted"/>
<name>A0A6C0J8T0_9ZZZZ</name>
<dbReference type="AlphaFoldDB" id="A0A6C0J8T0"/>
<feature type="compositionally biased region" description="Gly residues" evidence="2">
    <location>
        <begin position="159"/>
        <end position="198"/>
    </location>
</feature>
<evidence type="ECO:0000313" key="3">
    <source>
        <dbReference type="EMBL" id="QHU01146.1"/>
    </source>
</evidence>
<feature type="compositionally biased region" description="Basic residues" evidence="2">
    <location>
        <begin position="330"/>
        <end position="358"/>
    </location>
</feature>
<keyword evidence="1" id="KW-0175">Coiled coil</keyword>
<reference evidence="3" key="1">
    <citation type="journal article" date="2020" name="Nature">
        <title>Giant virus diversity and host interactions through global metagenomics.</title>
        <authorList>
            <person name="Schulz F."/>
            <person name="Roux S."/>
            <person name="Paez-Espino D."/>
            <person name="Jungbluth S."/>
            <person name="Walsh D.A."/>
            <person name="Denef V.J."/>
            <person name="McMahon K.D."/>
            <person name="Konstantinidis K.T."/>
            <person name="Eloe-Fadrosh E.A."/>
            <person name="Kyrpides N.C."/>
            <person name="Woyke T."/>
        </authorList>
    </citation>
    <scope>NUCLEOTIDE SEQUENCE</scope>
    <source>
        <strain evidence="3">GVMAG-M-3300025860-25</strain>
    </source>
</reference>
<feature type="coiled-coil region" evidence="1">
    <location>
        <begin position="54"/>
        <end position="81"/>
    </location>
</feature>
<evidence type="ECO:0000256" key="1">
    <source>
        <dbReference type="SAM" id="Coils"/>
    </source>
</evidence>
<protein>
    <submittedName>
        <fullName evidence="3">Uncharacterized protein</fullName>
    </submittedName>
</protein>
<evidence type="ECO:0000256" key="2">
    <source>
        <dbReference type="SAM" id="MobiDB-lite"/>
    </source>
</evidence>
<feature type="region of interest" description="Disordered" evidence="2">
    <location>
        <begin position="328"/>
        <end position="387"/>
    </location>
</feature>
<dbReference type="EMBL" id="MN740335">
    <property type="protein sequence ID" value="QHU01146.1"/>
    <property type="molecule type" value="Genomic_DNA"/>
</dbReference>
<sequence length="387" mass="42121">MLPVDMNSISREKDRINQKINSNAKSPNFKDDLKQKFKKINEYNFFCAELWKAYELKHIEVEEATDKIREIKNKIKELTTLNTNVSVNTGCEEQELFIEELIDMLKQVVPKEDHNDLRNKLKTLKDEQEGWELDRETNFVEIQKKITEIKGIADSSGSGINGRNGGSGINGRNGRNGGSGRNSGSGRNGGSGNPGSGGITNPVASAPPAPTTSLPTVVGPPAPTTSLPTVVARPVVAGPVASAPMATMASAPMAANTRLMSNNDHMASFPRAGPIAYEEDEKIRTDANWTRGKTITKAIDGVIVSIDKNGKVTKGNSHTVTTTMGGVGGLKKKKRNSLKKGKGKGKGKGKKVITRNNRKLQTSKAKNLKQKYNTWKEQKTLSQKARK</sequence>